<feature type="domain" description="Sulfatase N-terminal" evidence="3">
    <location>
        <begin position="4"/>
        <end position="336"/>
    </location>
</feature>
<accession>A0A926E4F7</accession>
<evidence type="ECO:0000313" key="5">
    <source>
        <dbReference type="Proteomes" id="UP000610760"/>
    </source>
</evidence>
<dbReference type="GO" id="GO:0008484">
    <property type="term" value="F:sulfuric ester hydrolase activity"/>
    <property type="evidence" value="ECO:0007669"/>
    <property type="project" value="TreeGrafter"/>
</dbReference>
<evidence type="ECO:0000256" key="1">
    <source>
        <dbReference type="ARBA" id="ARBA00022723"/>
    </source>
</evidence>
<dbReference type="PANTHER" id="PTHR45953">
    <property type="entry name" value="IDURONATE 2-SULFATASE"/>
    <property type="match status" value="1"/>
</dbReference>
<protein>
    <submittedName>
        <fullName evidence="4">Sulfatase</fullName>
    </submittedName>
</protein>
<dbReference type="InterPro" id="IPR017850">
    <property type="entry name" value="Alkaline_phosphatase_core_sf"/>
</dbReference>
<proteinExistence type="predicted"/>
<dbReference type="InterPro" id="IPR000917">
    <property type="entry name" value="Sulfatase_N"/>
</dbReference>
<dbReference type="Proteomes" id="UP000610760">
    <property type="component" value="Unassembled WGS sequence"/>
</dbReference>
<gene>
    <name evidence="4" type="ORF">H8710_03065</name>
</gene>
<dbReference type="EMBL" id="JACRSV010000001">
    <property type="protein sequence ID" value="MBC8559046.1"/>
    <property type="molecule type" value="Genomic_DNA"/>
</dbReference>
<organism evidence="4 5">
    <name type="scientific">Fumia xinanensis</name>
    <dbReference type="NCBI Taxonomy" id="2763659"/>
    <lineage>
        <taxon>Bacteria</taxon>
        <taxon>Bacillati</taxon>
        <taxon>Bacillota</taxon>
        <taxon>Clostridia</taxon>
        <taxon>Eubacteriales</taxon>
        <taxon>Oscillospiraceae</taxon>
        <taxon>Fumia</taxon>
    </lineage>
</organism>
<dbReference type="SUPFAM" id="SSF53649">
    <property type="entry name" value="Alkaline phosphatase-like"/>
    <property type="match status" value="1"/>
</dbReference>
<keyword evidence="2" id="KW-0378">Hydrolase</keyword>
<reference evidence="4" key="1">
    <citation type="submission" date="2020-08" db="EMBL/GenBank/DDBJ databases">
        <title>Genome public.</title>
        <authorList>
            <person name="Liu C."/>
            <person name="Sun Q."/>
        </authorList>
    </citation>
    <scope>NUCLEOTIDE SEQUENCE</scope>
    <source>
        <strain evidence="4">NSJ-33</strain>
    </source>
</reference>
<dbReference type="RefSeq" id="WP_249293939.1">
    <property type="nucleotide sequence ID" value="NZ_JACRSV010000001.1"/>
</dbReference>
<evidence type="ECO:0000256" key="2">
    <source>
        <dbReference type="ARBA" id="ARBA00022801"/>
    </source>
</evidence>
<dbReference type="GO" id="GO:0005737">
    <property type="term" value="C:cytoplasm"/>
    <property type="evidence" value="ECO:0007669"/>
    <property type="project" value="TreeGrafter"/>
</dbReference>
<keyword evidence="1" id="KW-0479">Metal-binding</keyword>
<comment type="caution">
    <text evidence="4">The sequence shown here is derived from an EMBL/GenBank/DDBJ whole genome shotgun (WGS) entry which is preliminary data.</text>
</comment>
<evidence type="ECO:0000313" key="4">
    <source>
        <dbReference type="EMBL" id="MBC8559046.1"/>
    </source>
</evidence>
<dbReference type="Gene3D" id="3.40.720.10">
    <property type="entry name" value="Alkaline Phosphatase, subunit A"/>
    <property type="match status" value="1"/>
</dbReference>
<evidence type="ECO:0000259" key="3">
    <source>
        <dbReference type="Pfam" id="PF00884"/>
    </source>
</evidence>
<dbReference type="GO" id="GO:0046872">
    <property type="term" value="F:metal ion binding"/>
    <property type="evidence" value="ECO:0007669"/>
    <property type="project" value="UniProtKB-KW"/>
</dbReference>
<dbReference type="AlphaFoldDB" id="A0A926E4F7"/>
<dbReference type="CDD" id="cd16148">
    <property type="entry name" value="sulfatase_like"/>
    <property type="match status" value="1"/>
</dbReference>
<dbReference type="PANTHER" id="PTHR45953:SF1">
    <property type="entry name" value="IDURONATE 2-SULFATASE"/>
    <property type="match status" value="1"/>
</dbReference>
<name>A0A926E4F7_9FIRM</name>
<keyword evidence="5" id="KW-1185">Reference proteome</keyword>
<dbReference type="Pfam" id="PF00884">
    <property type="entry name" value="Sulfatase"/>
    <property type="match status" value="1"/>
</dbReference>
<sequence>MRAVFILADSINRRFLNAYGAAERAVTPNLDRLAERSVVFDNHWCGSSPCMPARRDILTGRLNFLERPWGGIEPFDQVLPSLLSEQNVYTHMETDHFHYTEIGGENYWGHFTSWNLHRGVEHDTVNWGPDKTGIPHPERPEGFCGLYSPSYEVTKSLYGGNPEKYSTPRTYNAAAQWLQKNHDADNFLLWVEGFDPHEPFDVPKEYMDLYEDDHFENSEQTYWPRYERSDGYTPEEIAHLRRRYKALLSMTDHYIGKLLDVLDQNDMWKDTMVIFTTDHGFMLGEHGFFAKCYMPDYNEVFHIPLMISMPGIKPGRCGALTQNIDMFPTFLELFGVPESRCVNPIHGKSLLPLLRGEVEKLREAVLYGVFGKTVNVTDGRYTYLKKPVTEDNQPLTIYASVMALLNKYIGLDSVKTEDFGKIRMGKGLCWTDYPVYEVPTEIIDWGNYCLDFRILHRFVEEDMLFDLENDYEQNHNLHDEALKEKMCRLMRQAMLDCQSPEEQFVRMGL</sequence>